<accession>A0AAV5IDQ9</accession>
<evidence type="ECO:0000313" key="1">
    <source>
        <dbReference type="EMBL" id="GKV00052.1"/>
    </source>
</evidence>
<dbReference type="GO" id="GO:0010020">
    <property type="term" value="P:chloroplast fission"/>
    <property type="evidence" value="ECO:0007669"/>
    <property type="project" value="TreeGrafter"/>
</dbReference>
<evidence type="ECO:0000313" key="2">
    <source>
        <dbReference type="Proteomes" id="UP001054252"/>
    </source>
</evidence>
<dbReference type="Pfam" id="PF02325">
    <property type="entry name" value="CCB3_YggT"/>
    <property type="match status" value="1"/>
</dbReference>
<dbReference type="Proteomes" id="UP001054252">
    <property type="component" value="Unassembled WGS sequence"/>
</dbReference>
<reference evidence="1 2" key="1">
    <citation type="journal article" date="2021" name="Commun. Biol.">
        <title>The genome of Shorea leprosula (Dipterocarpaceae) highlights the ecological relevance of drought in aseasonal tropical rainforests.</title>
        <authorList>
            <person name="Ng K.K.S."/>
            <person name="Kobayashi M.J."/>
            <person name="Fawcett J.A."/>
            <person name="Hatakeyama M."/>
            <person name="Paape T."/>
            <person name="Ng C.H."/>
            <person name="Ang C.C."/>
            <person name="Tnah L.H."/>
            <person name="Lee C.T."/>
            <person name="Nishiyama T."/>
            <person name="Sese J."/>
            <person name="O'Brien M.J."/>
            <person name="Copetti D."/>
            <person name="Mohd Noor M.I."/>
            <person name="Ong R.C."/>
            <person name="Putra M."/>
            <person name="Sireger I.Z."/>
            <person name="Indrioko S."/>
            <person name="Kosugi Y."/>
            <person name="Izuno A."/>
            <person name="Isagi Y."/>
            <person name="Lee S.L."/>
            <person name="Shimizu K.K."/>
        </authorList>
    </citation>
    <scope>NUCLEOTIDE SEQUENCE [LARGE SCALE GENOMIC DNA]</scope>
    <source>
        <strain evidence="1">214</strain>
    </source>
</reference>
<gene>
    <name evidence="1" type="ORF">SLEP1_g12807</name>
</gene>
<dbReference type="PANTHER" id="PTHR33219:SF14">
    <property type="entry name" value="PROTEIN COFACTOR ASSEMBLY OF COMPLEX C SUBUNIT B CCB3, CHLOROPLASTIC-RELATED"/>
    <property type="match status" value="1"/>
</dbReference>
<keyword evidence="2" id="KW-1185">Reference proteome</keyword>
<protein>
    <recommendedName>
        <fullName evidence="3">YGGT family protein</fullName>
    </recommendedName>
</protein>
<comment type="caution">
    <text evidence="1">The sequence shown here is derived from an EMBL/GenBank/DDBJ whole genome shotgun (WGS) entry which is preliminary data.</text>
</comment>
<name>A0AAV5IDQ9_9ROSI</name>
<dbReference type="PANTHER" id="PTHR33219">
    <property type="entry name" value="YLMG HOMOLOG PROTEIN 2, CHLOROPLASTIC"/>
    <property type="match status" value="1"/>
</dbReference>
<dbReference type="EMBL" id="BPVZ01000015">
    <property type="protein sequence ID" value="GKV00052.1"/>
    <property type="molecule type" value="Genomic_DNA"/>
</dbReference>
<dbReference type="InterPro" id="IPR003425">
    <property type="entry name" value="CCB3/YggT"/>
</dbReference>
<proteinExistence type="predicted"/>
<dbReference type="GO" id="GO:0016020">
    <property type="term" value="C:membrane"/>
    <property type="evidence" value="ECO:0007669"/>
    <property type="project" value="InterPro"/>
</dbReference>
<sequence>MVVSVNAAEKTKSEAFNLVKNSVVFSSAFSQTPFAPPFLRPSKRNSVPVVPQTIIRDLHNSIVSAADEFVKGLNSFASQNPVFRKVLRLSSEFQSFCNEIVTCRNEYRKKVNFSFSEHNFAAVLPGDSAAGLVVANGILNFLNIYNTLLIVRLILTWFPNSPPVIVNPLSTLCDPYLNLFRGIIPPLAGTLDLSPILAFLVLDAFTNTAAALPAELPLPGQSPTTSQEKWMRRLLGSRSTSSKSNDAD</sequence>
<evidence type="ECO:0008006" key="3">
    <source>
        <dbReference type="Google" id="ProtNLM"/>
    </source>
</evidence>
<organism evidence="1 2">
    <name type="scientific">Rubroshorea leprosula</name>
    <dbReference type="NCBI Taxonomy" id="152421"/>
    <lineage>
        <taxon>Eukaryota</taxon>
        <taxon>Viridiplantae</taxon>
        <taxon>Streptophyta</taxon>
        <taxon>Embryophyta</taxon>
        <taxon>Tracheophyta</taxon>
        <taxon>Spermatophyta</taxon>
        <taxon>Magnoliopsida</taxon>
        <taxon>eudicotyledons</taxon>
        <taxon>Gunneridae</taxon>
        <taxon>Pentapetalae</taxon>
        <taxon>rosids</taxon>
        <taxon>malvids</taxon>
        <taxon>Malvales</taxon>
        <taxon>Dipterocarpaceae</taxon>
        <taxon>Rubroshorea</taxon>
    </lineage>
</organism>
<dbReference type="AlphaFoldDB" id="A0AAV5IDQ9"/>